<accession>A0A0L8I3I2</accession>
<reference evidence="1" key="1">
    <citation type="submission" date="2015-07" db="EMBL/GenBank/DDBJ databases">
        <title>MeaNS - Measles Nucleotide Surveillance Program.</title>
        <authorList>
            <person name="Tran T."/>
            <person name="Druce J."/>
        </authorList>
    </citation>
    <scope>NUCLEOTIDE SEQUENCE</scope>
    <source>
        <strain evidence="1">UCB-OBI-ISO-001</strain>
        <tissue evidence="1">Gonad</tissue>
    </source>
</reference>
<dbReference type="AlphaFoldDB" id="A0A0L8I3I2"/>
<dbReference type="EMBL" id="KQ416644">
    <property type="protein sequence ID" value="KOF96052.1"/>
    <property type="molecule type" value="Genomic_DNA"/>
</dbReference>
<name>A0A0L8I3I2_OCTBM</name>
<sequence>MSEATKNIFFHRQKHKILTNIERIIHVGKQNNKNKTKKARKKTFFLFNNHQN</sequence>
<protein>
    <submittedName>
        <fullName evidence="1">Uncharacterized protein</fullName>
    </submittedName>
</protein>
<evidence type="ECO:0000313" key="1">
    <source>
        <dbReference type="EMBL" id="KOF96052.1"/>
    </source>
</evidence>
<organism evidence="1">
    <name type="scientific">Octopus bimaculoides</name>
    <name type="common">California two-spotted octopus</name>
    <dbReference type="NCBI Taxonomy" id="37653"/>
    <lineage>
        <taxon>Eukaryota</taxon>
        <taxon>Metazoa</taxon>
        <taxon>Spiralia</taxon>
        <taxon>Lophotrochozoa</taxon>
        <taxon>Mollusca</taxon>
        <taxon>Cephalopoda</taxon>
        <taxon>Coleoidea</taxon>
        <taxon>Octopodiformes</taxon>
        <taxon>Octopoda</taxon>
        <taxon>Incirrata</taxon>
        <taxon>Octopodidae</taxon>
        <taxon>Octopus</taxon>
    </lineage>
</organism>
<gene>
    <name evidence="1" type="ORF">OCBIM_22036548mg</name>
</gene>
<proteinExistence type="predicted"/>